<gene>
    <name evidence="1" type="ORF">SAMN05444414_10266</name>
</gene>
<accession>A0A1M6W231</accession>
<keyword evidence="2" id="KW-1185">Reference proteome</keyword>
<reference evidence="2" key="1">
    <citation type="submission" date="2016-11" db="EMBL/GenBank/DDBJ databases">
        <authorList>
            <person name="Varghese N."/>
            <person name="Submissions S."/>
        </authorList>
    </citation>
    <scope>NUCLEOTIDE SEQUENCE [LARGE SCALE GENOMIC DNA]</scope>
    <source>
        <strain evidence="2">DSM 29327</strain>
    </source>
</reference>
<proteinExistence type="predicted"/>
<sequence>MMPNLPHMGITPYFAKHSTKGAHRMPTYNSNFELTVEDMDLIETSLRHTKAELAAQVDKTGDSAADRDETLRQIHDLLGRLHNQKVFYRPREGAYVGG</sequence>
<evidence type="ECO:0000313" key="2">
    <source>
        <dbReference type="Proteomes" id="UP000184191"/>
    </source>
</evidence>
<name>A0A1M6W231_9RHOB</name>
<dbReference type="EMBL" id="FRBN01000002">
    <property type="protein sequence ID" value="SHK87811.1"/>
    <property type="molecule type" value="Genomic_DNA"/>
</dbReference>
<dbReference type="Proteomes" id="UP000184191">
    <property type="component" value="Unassembled WGS sequence"/>
</dbReference>
<dbReference type="STRING" id="1054996.SAMN05444414_10266"/>
<organism evidence="1 2">
    <name type="scientific">Roseovarius marisflavi</name>
    <dbReference type="NCBI Taxonomy" id="1054996"/>
    <lineage>
        <taxon>Bacteria</taxon>
        <taxon>Pseudomonadati</taxon>
        <taxon>Pseudomonadota</taxon>
        <taxon>Alphaproteobacteria</taxon>
        <taxon>Rhodobacterales</taxon>
        <taxon>Roseobacteraceae</taxon>
        <taxon>Roseovarius</taxon>
    </lineage>
</organism>
<protein>
    <submittedName>
        <fullName evidence="1">Uncharacterized protein</fullName>
    </submittedName>
</protein>
<evidence type="ECO:0000313" key="1">
    <source>
        <dbReference type="EMBL" id="SHK87811.1"/>
    </source>
</evidence>
<dbReference type="AlphaFoldDB" id="A0A1M6W231"/>